<evidence type="ECO:0000313" key="14">
    <source>
        <dbReference type="EMBL" id="RZM82905.1"/>
    </source>
</evidence>
<dbReference type="InterPro" id="IPR001611">
    <property type="entry name" value="Leu-rich_rpt"/>
</dbReference>
<keyword evidence="5" id="KW-0677">Repeat</keyword>
<keyword evidence="3" id="KW-0433">Leucine-rich repeat</keyword>
<dbReference type="InterPro" id="IPR027417">
    <property type="entry name" value="P-loop_NTPase"/>
</dbReference>
<dbReference type="InterPro" id="IPR020859">
    <property type="entry name" value="ROC"/>
</dbReference>
<dbReference type="EC" id="2.7.11.1" evidence="1"/>
<dbReference type="PROSITE" id="PS51424">
    <property type="entry name" value="ROC"/>
    <property type="match status" value="1"/>
</dbReference>
<dbReference type="Gene3D" id="1.10.10.10">
    <property type="entry name" value="Winged helix-like DNA-binding domain superfamily/Winged helix DNA-binding domain"/>
    <property type="match status" value="1"/>
</dbReference>
<dbReference type="PANTHER" id="PTHR48051">
    <property type="match status" value="1"/>
</dbReference>
<sequence>MTQDELLQIIEKAAAEGATKLDLRENQLSSLPPELGQLQNLSALDLRSNQLSSLPPELGQLQNLLTLDLRSNPLSSLPPELGQLQNLSVLYLSSNQLSSLPPELGQLQNLSLLDLRENPLSSLPPELGQLQNLSWLDLRSNQLSSLPPELGQLQNLLRLYLSGNPLPIPPEILIQSSQPQAIFDFYFAIQDPSETDRLYEAKFLIVGEGGAGKTSLAKKIQDPNYKLNPDEDSTHGIDVIQWRFPLDDGQDFRVNIWDFGGQEIYHQTHQFFLTERSLYALVADTRKENTDFPYWLNSIELFGGDSPVLMIKNEKGNRPCNVNEKQLRGDFQYIQEFLPTNLQDGRGLDAIKTAIQYYVTRLDFVGMPWPKTWSQIREALEQDDRDFMSQHDYFALCDRNGVTDRTEMLRISDFLHQLGICLHFQKDRVLKHLVILRPEWATNAVYAIVKNDTVAAAKGLFTRTDAETIWAEANYANLGDELLQLMENFNLCYPIPGLPDAYIAPQLLDFEPPPYDWEATNALTLRYEYEFMPKGILTQLIVRLYRWIEQQQLVWRSGVVLTNGRARAEVIETYRPYKGEIRLCISGLHSKELLSIVANELDQINDSFEKIKVSKKIPCNCEDCLEDREPHYFRLQTLDRFLAKGRTDVTCEKSALDVPIRSLTAVIPTGELFADLRDRYEQAELLPGLEKQATQDKFDRLKQQHTEYYPANQFYDVFLAHNSQDKPFVRQVYQQLKKTGLQPWLDEEDIAPGTLFQDEIQKIIQQTKTAAIFIGPTGLGPWQNVEQRAFISQCVSREIRVIPVLLPGVHAIPEELIFLQEFGFVSFETNDDETAIDRLRWGITREKS</sequence>
<keyword evidence="7" id="KW-0418">Kinase</keyword>
<dbReference type="Pfam" id="PF13855">
    <property type="entry name" value="LRR_8"/>
    <property type="match status" value="2"/>
</dbReference>
<dbReference type="PRINTS" id="PR00449">
    <property type="entry name" value="RASTRNSFRMNG"/>
</dbReference>
<reference evidence="14 15" key="1">
    <citation type="submission" date="2018-11" db="EMBL/GenBank/DDBJ databases">
        <title>Whole genome sequencing of an environmental sample.</title>
        <authorList>
            <person name="Sarangi A.N."/>
            <person name="Singh D."/>
            <person name="Tripathy S."/>
        </authorList>
    </citation>
    <scope>NUCLEOTIDE SEQUENCE [LARGE SCALE GENOMIC DNA]</scope>
    <source>
        <strain evidence="14 15">Lakshadweep</strain>
    </source>
</reference>
<dbReference type="Pfam" id="PF13676">
    <property type="entry name" value="TIR_2"/>
    <property type="match status" value="1"/>
</dbReference>
<dbReference type="SUPFAM" id="SSF52200">
    <property type="entry name" value="Toll/Interleukin receptor TIR domain"/>
    <property type="match status" value="1"/>
</dbReference>
<dbReference type="SUPFAM" id="SSF52058">
    <property type="entry name" value="L domain-like"/>
    <property type="match status" value="1"/>
</dbReference>
<dbReference type="Pfam" id="PF00560">
    <property type="entry name" value="LRR_1"/>
    <property type="match status" value="1"/>
</dbReference>
<gene>
    <name evidence="14" type="ORF">DYY88_06830</name>
</gene>
<dbReference type="InterPro" id="IPR035897">
    <property type="entry name" value="Toll_tir_struct_dom_sf"/>
</dbReference>
<dbReference type="AlphaFoldDB" id="A0A4Q7EHQ6"/>
<evidence type="ECO:0000256" key="9">
    <source>
        <dbReference type="ARBA" id="ARBA00023134"/>
    </source>
</evidence>
<dbReference type="Proteomes" id="UP000292459">
    <property type="component" value="Unassembled WGS sequence"/>
</dbReference>
<evidence type="ECO:0000259" key="12">
    <source>
        <dbReference type="PROSITE" id="PS50104"/>
    </source>
</evidence>
<dbReference type="InterPro" id="IPR003591">
    <property type="entry name" value="Leu-rich_rpt_typical-subtyp"/>
</dbReference>
<dbReference type="Pfam" id="PF16095">
    <property type="entry name" value="COR-A"/>
    <property type="match status" value="1"/>
</dbReference>
<evidence type="ECO:0000256" key="3">
    <source>
        <dbReference type="ARBA" id="ARBA00022614"/>
    </source>
</evidence>
<dbReference type="GO" id="GO:0005524">
    <property type="term" value="F:ATP binding"/>
    <property type="evidence" value="ECO:0007669"/>
    <property type="project" value="UniProtKB-KW"/>
</dbReference>
<dbReference type="InterPro" id="IPR000157">
    <property type="entry name" value="TIR_dom"/>
</dbReference>
<dbReference type="InterPro" id="IPR057263">
    <property type="entry name" value="COR-B"/>
</dbReference>
<comment type="catalytic activity">
    <reaction evidence="10">
        <text>L-threonyl-[protein] + ATP = O-phospho-L-threonyl-[protein] + ADP + H(+)</text>
        <dbReference type="Rhea" id="RHEA:46608"/>
        <dbReference type="Rhea" id="RHEA-COMP:11060"/>
        <dbReference type="Rhea" id="RHEA-COMP:11605"/>
        <dbReference type="ChEBI" id="CHEBI:15378"/>
        <dbReference type="ChEBI" id="CHEBI:30013"/>
        <dbReference type="ChEBI" id="CHEBI:30616"/>
        <dbReference type="ChEBI" id="CHEBI:61977"/>
        <dbReference type="ChEBI" id="CHEBI:456216"/>
        <dbReference type="EC" id="2.7.11.1"/>
    </reaction>
</comment>
<dbReference type="Gene3D" id="3.40.50.300">
    <property type="entry name" value="P-loop containing nucleotide triphosphate hydrolases"/>
    <property type="match status" value="1"/>
</dbReference>
<dbReference type="EMBL" id="QVFV01000001">
    <property type="protein sequence ID" value="RZM82905.1"/>
    <property type="molecule type" value="Genomic_DNA"/>
</dbReference>
<dbReference type="PROSITE" id="PS50104">
    <property type="entry name" value="TIR"/>
    <property type="match status" value="1"/>
</dbReference>
<dbReference type="InterPro" id="IPR032171">
    <property type="entry name" value="COR-A"/>
</dbReference>
<dbReference type="GO" id="GO:0007165">
    <property type="term" value="P:signal transduction"/>
    <property type="evidence" value="ECO:0007669"/>
    <property type="project" value="InterPro"/>
</dbReference>
<dbReference type="InterPro" id="IPR032675">
    <property type="entry name" value="LRR_dom_sf"/>
</dbReference>
<evidence type="ECO:0000313" key="15">
    <source>
        <dbReference type="Proteomes" id="UP000292459"/>
    </source>
</evidence>
<evidence type="ECO:0000256" key="5">
    <source>
        <dbReference type="ARBA" id="ARBA00022737"/>
    </source>
</evidence>
<feature type="domain" description="Roc" evidence="13">
    <location>
        <begin position="194"/>
        <end position="362"/>
    </location>
</feature>
<keyword evidence="6" id="KW-0547">Nucleotide-binding</keyword>
<evidence type="ECO:0000256" key="2">
    <source>
        <dbReference type="ARBA" id="ARBA00022527"/>
    </source>
</evidence>
<evidence type="ECO:0000259" key="13">
    <source>
        <dbReference type="PROSITE" id="PS51424"/>
    </source>
</evidence>
<dbReference type="GO" id="GO:0005737">
    <property type="term" value="C:cytoplasm"/>
    <property type="evidence" value="ECO:0007669"/>
    <property type="project" value="TreeGrafter"/>
</dbReference>
<protein>
    <recommendedName>
        <fullName evidence="1">non-specific serine/threonine protein kinase</fullName>
        <ecNumber evidence="1">2.7.11.1</ecNumber>
    </recommendedName>
</protein>
<dbReference type="Gene3D" id="3.40.50.10140">
    <property type="entry name" value="Toll/interleukin-1 receptor homology (TIR) domain"/>
    <property type="match status" value="1"/>
</dbReference>
<dbReference type="Pfam" id="PF25497">
    <property type="entry name" value="COR-B"/>
    <property type="match status" value="1"/>
</dbReference>
<evidence type="ECO:0000256" key="4">
    <source>
        <dbReference type="ARBA" id="ARBA00022679"/>
    </source>
</evidence>
<dbReference type="OrthoDB" id="459949at2"/>
<evidence type="ECO:0000256" key="10">
    <source>
        <dbReference type="ARBA" id="ARBA00047899"/>
    </source>
</evidence>
<name>A0A4Q7EHQ6_9CYAN</name>
<dbReference type="Gene3D" id="3.30.310.200">
    <property type="match status" value="1"/>
</dbReference>
<evidence type="ECO:0000256" key="8">
    <source>
        <dbReference type="ARBA" id="ARBA00022840"/>
    </source>
</evidence>
<keyword evidence="4" id="KW-0808">Transferase</keyword>
<evidence type="ECO:0000256" key="6">
    <source>
        <dbReference type="ARBA" id="ARBA00022741"/>
    </source>
</evidence>
<keyword evidence="2" id="KW-0723">Serine/threonine-protein kinase</keyword>
<dbReference type="Gene3D" id="1.10.10.2200">
    <property type="match status" value="1"/>
</dbReference>
<comment type="caution">
    <text evidence="14">The sequence shown here is derived from an EMBL/GenBank/DDBJ whole genome shotgun (WGS) entry which is preliminary data.</text>
</comment>
<organism evidence="14 15">
    <name type="scientific">Leptolyngbya iicbica LK</name>
    <dbReference type="NCBI Taxonomy" id="2294035"/>
    <lineage>
        <taxon>Bacteria</taxon>
        <taxon>Bacillati</taxon>
        <taxon>Cyanobacteriota</taxon>
        <taxon>Cyanophyceae</taxon>
        <taxon>Leptolyngbyales</taxon>
        <taxon>Leptolyngbyaceae</taxon>
        <taxon>Leptolyngbya group</taxon>
        <taxon>Leptolyngbya</taxon>
        <taxon>Leptolyngbya iicbica</taxon>
    </lineage>
</organism>
<accession>A0A4Q7EHQ6</accession>
<dbReference type="GO" id="GO:0004674">
    <property type="term" value="F:protein serine/threonine kinase activity"/>
    <property type="evidence" value="ECO:0007669"/>
    <property type="project" value="UniProtKB-KW"/>
</dbReference>
<comment type="catalytic activity">
    <reaction evidence="11">
        <text>L-seryl-[protein] + ATP = O-phospho-L-seryl-[protein] + ADP + H(+)</text>
        <dbReference type="Rhea" id="RHEA:17989"/>
        <dbReference type="Rhea" id="RHEA-COMP:9863"/>
        <dbReference type="Rhea" id="RHEA-COMP:11604"/>
        <dbReference type="ChEBI" id="CHEBI:15378"/>
        <dbReference type="ChEBI" id="CHEBI:29999"/>
        <dbReference type="ChEBI" id="CHEBI:30616"/>
        <dbReference type="ChEBI" id="CHEBI:83421"/>
        <dbReference type="ChEBI" id="CHEBI:456216"/>
        <dbReference type="EC" id="2.7.11.1"/>
    </reaction>
</comment>
<dbReference type="Pfam" id="PF08477">
    <property type="entry name" value="Roc"/>
    <property type="match status" value="1"/>
</dbReference>
<dbReference type="SUPFAM" id="SSF52540">
    <property type="entry name" value="P-loop containing nucleoside triphosphate hydrolases"/>
    <property type="match status" value="1"/>
</dbReference>
<dbReference type="InterPro" id="IPR050216">
    <property type="entry name" value="LRR_domain-containing"/>
</dbReference>
<evidence type="ECO:0000256" key="7">
    <source>
        <dbReference type="ARBA" id="ARBA00022777"/>
    </source>
</evidence>
<feature type="domain" description="TIR" evidence="12">
    <location>
        <begin position="713"/>
        <end position="848"/>
    </location>
</feature>
<proteinExistence type="predicted"/>
<evidence type="ECO:0000256" key="1">
    <source>
        <dbReference type="ARBA" id="ARBA00012513"/>
    </source>
</evidence>
<dbReference type="PROSITE" id="PS51450">
    <property type="entry name" value="LRR"/>
    <property type="match status" value="5"/>
</dbReference>
<evidence type="ECO:0000256" key="11">
    <source>
        <dbReference type="ARBA" id="ARBA00048679"/>
    </source>
</evidence>
<keyword evidence="15" id="KW-1185">Reference proteome</keyword>
<dbReference type="SMART" id="SM00369">
    <property type="entry name" value="LRR_TYP"/>
    <property type="match status" value="6"/>
</dbReference>
<keyword evidence="9" id="KW-0342">GTP-binding</keyword>
<dbReference type="PANTHER" id="PTHR48051:SF54">
    <property type="entry name" value="LEUCINE-RICH REPEAT-CONTAINING PROTEIN"/>
    <property type="match status" value="1"/>
</dbReference>
<dbReference type="SMART" id="SM00364">
    <property type="entry name" value="LRR_BAC"/>
    <property type="match status" value="5"/>
</dbReference>
<dbReference type="InterPro" id="IPR036388">
    <property type="entry name" value="WH-like_DNA-bd_sf"/>
</dbReference>
<dbReference type="Gene3D" id="3.80.10.10">
    <property type="entry name" value="Ribonuclease Inhibitor"/>
    <property type="match status" value="1"/>
</dbReference>
<keyword evidence="8" id="KW-0067">ATP-binding</keyword>
<dbReference type="RefSeq" id="WP_052288305.1">
    <property type="nucleotide sequence ID" value="NZ_QVFV01000001.1"/>
</dbReference>